<dbReference type="EMBL" id="FN554974">
    <property type="protein sequence ID" value="CBH18555.1"/>
    <property type="molecule type" value="Genomic_DNA"/>
</dbReference>
<evidence type="ECO:0000313" key="4">
    <source>
        <dbReference type="Proteomes" id="UP000002316"/>
    </source>
</evidence>
<protein>
    <submittedName>
        <fullName evidence="3">Uncharacterized protein</fullName>
    </submittedName>
</protein>
<evidence type="ECO:0000313" key="3">
    <source>
        <dbReference type="EMBL" id="CBH18555.1"/>
    </source>
</evidence>
<dbReference type="RefSeq" id="XP_011780819.1">
    <property type="nucleotide sequence ID" value="XM_011782517.1"/>
</dbReference>
<dbReference type="KEGG" id="tbg:TbgDal_XI16750"/>
<feature type="compositionally biased region" description="Polar residues" evidence="1">
    <location>
        <begin position="79"/>
        <end position="90"/>
    </location>
</feature>
<feature type="region of interest" description="Disordered" evidence="1">
    <location>
        <begin position="26"/>
        <end position="153"/>
    </location>
</feature>
<proteinExistence type="predicted"/>
<evidence type="ECO:0000256" key="1">
    <source>
        <dbReference type="SAM" id="MobiDB-lite"/>
    </source>
</evidence>
<organism evidence="3 4">
    <name type="scientific">Trypanosoma brucei gambiense (strain MHOM/CI/86/DAL972)</name>
    <dbReference type="NCBI Taxonomy" id="679716"/>
    <lineage>
        <taxon>Eukaryota</taxon>
        <taxon>Discoba</taxon>
        <taxon>Euglenozoa</taxon>
        <taxon>Kinetoplastea</taxon>
        <taxon>Metakinetoplastina</taxon>
        <taxon>Trypanosomatida</taxon>
        <taxon>Trypanosomatidae</taxon>
        <taxon>Trypanosoma</taxon>
    </lineage>
</organism>
<feature type="transmembrane region" description="Helical" evidence="2">
    <location>
        <begin position="6"/>
        <end position="22"/>
    </location>
</feature>
<dbReference type="AlphaFoldDB" id="D0AA54"/>
<keyword evidence="2" id="KW-0472">Membrane</keyword>
<keyword evidence="2" id="KW-1133">Transmembrane helix</keyword>
<accession>D0AA54</accession>
<feature type="compositionally biased region" description="Basic residues" evidence="1">
    <location>
        <begin position="28"/>
        <end position="38"/>
    </location>
</feature>
<sequence>MDREKLAWAGLSIVSVVFFLYIQNSSPRRSRGLHRPRGTRASPPRPVPNKYRSGSTPGTAACRSEGSRSVVSSRPERTNGLTATSNNTFSSKHEPSAHPQESRTNGENTPARHPHWLTRISGSGLNSAARSRRPSTATAPYMNETPQRRERGTQTTDDAFRVVNENDALVQMVSTDALRCISPIPRQGKETPSPLSQDVDLCLGYSLLGGEKLPSFLLSPALDGGVARELMELIEAVQTPEVDPKEWLELYNFLTELPRSVLCHILKTRKIPELAPPLLTARSPQDKRLTHLSRLQQEVFCLLRGERGRYSKIGRFAMDEREAIIIWCPAEGKTTKYENQFHQFTILSSDDDDSEDKDNADDLNGSPQCVRVAEAVEKILLRRRRAKMPSSATQFPESSSVSGGETMWYTNSSFEEAEVATLLKQLMKLRHHEAFSVLQRNGTDYSFILNLLSLSTNAQSMLERSILKKKQRARAKVGAPSSSTSSPSITPSGKSGVKPHEQVGTRSNGMSKHTDVRQYEEPNLNEELSILLDKTPSSSFNDGKEGFMVSKKLFGSERNGERTPRRKGVHEHYARVSTTSTVPSPLDNIVDHKILPYGRMNTHAHVEMNGDNSISSGEGSNFRQKKSVYDRLYTPPKKTVKPAATTSSWAKAPFNVYV</sequence>
<gene>
    <name evidence="3" type="ORF">TbgDal_XI16750</name>
</gene>
<feature type="region of interest" description="Disordered" evidence="1">
    <location>
        <begin position="471"/>
        <end position="516"/>
    </location>
</feature>
<name>D0AA54_TRYB9</name>
<reference evidence="4" key="1">
    <citation type="journal article" date="2010" name="PLoS Negl. Trop. Dis.">
        <title>The genome sequence of Trypanosoma brucei gambiense, causative agent of chronic human african trypanosomiasis.</title>
        <authorList>
            <person name="Jackson A.P."/>
            <person name="Sanders M."/>
            <person name="Berry A."/>
            <person name="McQuillan J."/>
            <person name="Aslett M.A."/>
            <person name="Quail M.A."/>
            <person name="Chukualim B."/>
            <person name="Capewell P."/>
            <person name="MacLeod A."/>
            <person name="Melville S.E."/>
            <person name="Gibson W."/>
            <person name="Barry J.D."/>
            <person name="Berriman M."/>
            <person name="Hertz-Fowler C."/>
        </authorList>
    </citation>
    <scope>NUCLEOTIDE SEQUENCE [LARGE SCALE GENOMIC DNA]</scope>
    <source>
        <strain evidence="4">MHOM/CI/86/DAL972</strain>
    </source>
</reference>
<feature type="compositionally biased region" description="Low complexity" evidence="1">
    <location>
        <begin position="63"/>
        <end position="73"/>
    </location>
</feature>
<dbReference type="OrthoDB" id="241964at2759"/>
<dbReference type="Proteomes" id="UP000002316">
    <property type="component" value="Chromosome 11"/>
</dbReference>
<dbReference type="VEuPathDB" id="TriTrypDB:Tbg972.11.16750"/>
<feature type="compositionally biased region" description="Low complexity" evidence="1">
    <location>
        <begin position="480"/>
        <end position="492"/>
    </location>
</feature>
<dbReference type="GeneID" id="23866880"/>
<keyword evidence="2" id="KW-0812">Transmembrane</keyword>
<evidence type="ECO:0000256" key="2">
    <source>
        <dbReference type="SAM" id="Phobius"/>
    </source>
</evidence>